<feature type="compositionally biased region" description="Low complexity" evidence="7">
    <location>
        <begin position="373"/>
        <end position="385"/>
    </location>
</feature>
<evidence type="ECO:0000256" key="2">
    <source>
        <dbReference type="ARBA" id="ARBA00022737"/>
    </source>
</evidence>
<evidence type="ECO:0000256" key="1">
    <source>
        <dbReference type="ARBA" id="ARBA00004123"/>
    </source>
</evidence>
<evidence type="ECO:0000256" key="7">
    <source>
        <dbReference type="SAM" id="MobiDB-lite"/>
    </source>
</evidence>
<dbReference type="PANTHER" id="PTHR47995:SF18">
    <property type="entry name" value="TRANSCRIPTION FACTOR MYB65"/>
    <property type="match status" value="1"/>
</dbReference>
<feature type="compositionally biased region" description="Polar residues" evidence="7">
    <location>
        <begin position="298"/>
        <end position="321"/>
    </location>
</feature>
<feature type="domain" description="HTH myb-type" evidence="9">
    <location>
        <begin position="55"/>
        <end position="107"/>
    </location>
</feature>
<protein>
    <submittedName>
        <fullName evidence="10">Uncharacterized protein</fullName>
    </submittedName>
</protein>
<feature type="compositionally biased region" description="Basic and acidic residues" evidence="7">
    <location>
        <begin position="230"/>
        <end position="239"/>
    </location>
</feature>
<keyword evidence="3" id="KW-0805">Transcription regulation</keyword>
<dbReference type="PROSITE" id="PS50090">
    <property type="entry name" value="MYB_LIKE"/>
    <property type="match status" value="2"/>
</dbReference>
<reference evidence="10 11" key="1">
    <citation type="journal article" date="2023" name="bioRxiv">
        <title>Genome report: Whole genome sequence and annotation of Penstemon davidsonii.</title>
        <authorList>
            <person name="Ostevik K.L."/>
            <person name="Alabady M."/>
            <person name="Zhang M."/>
            <person name="Rausher M.D."/>
        </authorList>
    </citation>
    <scope>NUCLEOTIDE SEQUENCE [LARGE SCALE GENOMIC DNA]</scope>
    <source>
        <strain evidence="10">DNT005</strain>
        <tissue evidence="10">Whole leaf</tissue>
    </source>
</reference>
<evidence type="ECO:0000259" key="9">
    <source>
        <dbReference type="PROSITE" id="PS51294"/>
    </source>
</evidence>
<feature type="region of interest" description="Disordered" evidence="7">
    <location>
        <begin position="290"/>
        <end position="321"/>
    </location>
</feature>
<feature type="domain" description="HTH myb-type" evidence="9">
    <location>
        <begin position="108"/>
        <end position="138"/>
    </location>
</feature>
<feature type="domain" description="Myb-like" evidence="8">
    <location>
        <begin position="104"/>
        <end position="186"/>
    </location>
</feature>
<dbReference type="Proteomes" id="UP001291926">
    <property type="component" value="Unassembled WGS sequence"/>
</dbReference>
<dbReference type="Gene3D" id="1.10.10.60">
    <property type="entry name" value="Homeodomain-like"/>
    <property type="match status" value="2"/>
</dbReference>
<keyword evidence="4" id="KW-0238">DNA-binding</keyword>
<keyword evidence="11" id="KW-1185">Reference proteome</keyword>
<proteinExistence type="predicted"/>
<evidence type="ECO:0000313" key="11">
    <source>
        <dbReference type="Proteomes" id="UP001291926"/>
    </source>
</evidence>
<evidence type="ECO:0000256" key="4">
    <source>
        <dbReference type="ARBA" id="ARBA00023125"/>
    </source>
</evidence>
<organism evidence="10 11">
    <name type="scientific">Penstemon davidsonii</name>
    <dbReference type="NCBI Taxonomy" id="160366"/>
    <lineage>
        <taxon>Eukaryota</taxon>
        <taxon>Viridiplantae</taxon>
        <taxon>Streptophyta</taxon>
        <taxon>Embryophyta</taxon>
        <taxon>Tracheophyta</taxon>
        <taxon>Spermatophyta</taxon>
        <taxon>Magnoliopsida</taxon>
        <taxon>eudicotyledons</taxon>
        <taxon>Gunneridae</taxon>
        <taxon>Pentapetalae</taxon>
        <taxon>asterids</taxon>
        <taxon>lamiids</taxon>
        <taxon>Lamiales</taxon>
        <taxon>Plantaginaceae</taxon>
        <taxon>Cheloneae</taxon>
        <taxon>Penstemon</taxon>
    </lineage>
</organism>
<dbReference type="PROSITE" id="PS51294">
    <property type="entry name" value="HTH_MYB"/>
    <property type="match status" value="2"/>
</dbReference>
<comment type="caution">
    <text evidence="10">The sequence shown here is derived from an EMBL/GenBank/DDBJ whole genome shotgun (WGS) entry which is preliminary data.</text>
</comment>
<dbReference type="CDD" id="cd00167">
    <property type="entry name" value="SANT"/>
    <property type="match status" value="2"/>
</dbReference>
<evidence type="ECO:0000313" key="10">
    <source>
        <dbReference type="EMBL" id="KAK4482103.1"/>
    </source>
</evidence>
<gene>
    <name evidence="10" type="ORF">RD792_011538</name>
</gene>
<keyword evidence="2" id="KW-0677">Repeat</keyword>
<feature type="region of interest" description="Disordered" evidence="7">
    <location>
        <begin position="472"/>
        <end position="492"/>
    </location>
</feature>
<dbReference type="SMART" id="SM00717">
    <property type="entry name" value="SANT"/>
    <property type="match status" value="2"/>
</dbReference>
<dbReference type="InterPro" id="IPR009057">
    <property type="entry name" value="Homeodomain-like_sf"/>
</dbReference>
<name>A0ABR0CYH9_9LAMI</name>
<comment type="subcellular location">
    <subcellularLocation>
        <location evidence="1">Nucleus</location>
    </subcellularLocation>
</comment>
<keyword evidence="6" id="KW-0539">Nucleus</keyword>
<dbReference type="InterPro" id="IPR017930">
    <property type="entry name" value="Myb_dom"/>
</dbReference>
<dbReference type="InterPro" id="IPR001005">
    <property type="entry name" value="SANT/Myb"/>
</dbReference>
<dbReference type="Pfam" id="PF00249">
    <property type="entry name" value="Myb_DNA-binding"/>
    <property type="match status" value="2"/>
</dbReference>
<dbReference type="SUPFAM" id="SSF46689">
    <property type="entry name" value="Homeodomain-like"/>
    <property type="match status" value="1"/>
</dbReference>
<feature type="compositionally biased region" description="Basic and acidic residues" evidence="7">
    <location>
        <begin position="192"/>
        <end position="202"/>
    </location>
</feature>
<feature type="region of interest" description="Disordered" evidence="7">
    <location>
        <begin position="192"/>
        <end position="240"/>
    </location>
</feature>
<feature type="domain" description="Myb-like" evidence="8">
    <location>
        <begin position="51"/>
        <end position="103"/>
    </location>
</feature>
<evidence type="ECO:0000256" key="6">
    <source>
        <dbReference type="ARBA" id="ARBA00023242"/>
    </source>
</evidence>
<keyword evidence="5" id="KW-0804">Transcription</keyword>
<accession>A0ABR0CYH9</accession>
<evidence type="ECO:0000259" key="8">
    <source>
        <dbReference type="PROSITE" id="PS50090"/>
    </source>
</evidence>
<sequence>MLMTSNAETEPRHEMHPQGGTENTLEPEPPETTIHGDDKAIPEVKAKAKAMYKYKRGAWSKDEDEKLRRAVEKHGVQNWIEIEKISGLARPAKNCRLRWFNYLRPNLKRYPFTQDEERKIILLHSKYGNSWSRIASKVYPHPIQSNLYNCSFLAPNLKFKYLLIYLFKQLPGRSDNEIKNFWHKRTKRRVPIEPKRKEESDQNSKYAPSSSSYENHSSDYRLPSSSIHSQEFKPSELNEAKTPTSRLHKLLLYPHQMSQSCQITETPCQSSNAFTFHRNPPILSSPKSGFRRFGKAESQLSPPSHSVSGSATSLQRQSSLAIESPKSPLKLKLTPGVPAVYSVQMMTPTINSPVSLQSNLSFIDSKVKLNTSTASASVSSSQVNPPIKPMPLDTDNAVPVVDSSFTFKTELSPIQCRVNNSSHKVETDSDLEILDALREAQTRVRFLKKKLRLSNKRNLMNKSSRKENFLVQSPENTDSIGRNSSQRTTKEYSSWSSLRVNAQCKNSRTKDLMKKISKNGVLLVKNASNRKILYKLQKRENSESENYSQDESTETDELIHGEISGARTLLTESSSEKESITYQEQRHSIDLFHDLNSQNIMNAPSFSDSWDNIIFPVQVSEGNCMNECSSIEDLLGEGSIFLQDSFFMGDSFDQTTGTEGQLPHIDAFAPIYSQSTATNLVKSGYGNGIPSSHQPDEVECFDHSFAKEFSNALERNITEEQKVMEANPLASNYMVSEPIMEYGYRGGGQYSLLTSSDGLLEEVYETSLLQHQDPITSLIHFKNEFPGGKQYSLQTGISEGGLNTECTSSKTAKQDPSYPSWEQSLNQWYTESGRGNSGEKFQKNETMVLASYIMSQNIYYSVFLNYLGEILEQELEHDNLIKYFTTTIQTPEWYNNGNAIAGIEASAEFNTDLGLHTYPEGFATQLQKMESSKI</sequence>
<dbReference type="EMBL" id="JAYDYQ010002574">
    <property type="protein sequence ID" value="KAK4482103.1"/>
    <property type="molecule type" value="Genomic_DNA"/>
</dbReference>
<dbReference type="PANTHER" id="PTHR47995">
    <property type="entry name" value="TRANSCRIPTION FACTOR MYB33-RELATED"/>
    <property type="match status" value="1"/>
</dbReference>
<evidence type="ECO:0000256" key="5">
    <source>
        <dbReference type="ARBA" id="ARBA00023163"/>
    </source>
</evidence>
<feature type="region of interest" description="Disordered" evidence="7">
    <location>
        <begin position="1"/>
        <end position="40"/>
    </location>
</feature>
<feature type="region of interest" description="Disordered" evidence="7">
    <location>
        <begin position="373"/>
        <end position="395"/>
    </location>
</feature>
<evidence type="ECO:0000256" key="3">
    <source>
        <dbReference type="ARBA" id="ARBA00023015"/>
    </source>
</evidence>